<dbReference type="GO" id="GO:0016787">
    <property type="term" value="F:hydrolase activity"/>
    <property type="evidence" value="ECO:0007669"/>
    <property type="project" value="UniProtKB-KW"/>
</dbReference>
<dbReference type="Pfam" id="PF12972">
    <property type="entry name" value="NAGLU_C"/>
    <property type="match status" value="1"/>
</dbReference>
<dbReference type="InterPro" id="IPR024240">
    <property type="entry name" value="NAGLU_N"/>
</dbReference>
<dbReference type="Proteomes" id="UP000033121">
    <property type="component" value="Unassembled WGS sequence"/>
</dbReference>
<dbReference type="GO" id="GO:0005975">
    <property type="term" value="P:carbohydrate metabolic process"/>
    <property type="evidence" value="ECO:0007669"/>
    <property type="project" value="UniProtKB-ARBA"/>
</dbReference>
<protein>
    <submittedName>
        <fullName evidence="5">Putative alpha-N-acetylglucosaminidase</fullName>
    </submittedName>
</protein>
<feature type="domain" description="Alpha-N-acetylglucosaminidase N-terminal" evidence="3">
    <location>
        <begin position="28"/>
        <end position="105"/>
    </location>
</feature>
<sequence length="697" mass="79933">MKKILLQLLFVIPVLIAPCILRADEWEGVRGIISRRVPWLKDYILFEKLPAGEEGFSLEPAGKKVRIRATDPNAAAVGLNWYLKQYCHRSMSHMGDNLSPVSPVPMVTRNVGVKSIATYRHALNYCTYNYTMSFYTWADWEHELDWMALNGVNTMLVANGAEAVWQLTLQQLGYSEKEISDFITGPAYNAWWLMGNIENWGGPMPLTQINSRKVMVQQMLKRMNALGIEPVMPGFFGMVPVSLKQKMKAHFIVQGSWGAFVRPDILDPTDPAFARVAALYYDAVKKLYGAEIRFFSGDPFHEGGITEGINLSQAGAGIQQAMLQHFPESVWVLQGWQDNPKKALLEGLNKQYVLVQELFGENTNNWETRQGYEGTPFIWCIVNNFGERPGLQGKLERFASEVPRVLNSPYRTWMKGVGIMPEGINNNPLTYELLLETAWHIDPIDTRSWLKQYALARYGAANTVVDSAWQLFLQTAYSNPGYQEGPPENILCARPALSIKSVSTWGNLKKGYDTAVFAAGVRLFEKAAPAFASSRTFRIDLINFKRQVLSNRADAVFAEMVSAFENRQEQSFEAAAARFLQLHDETEALLKQDAFFRLETWHRQALRAGNTKSEKQNNLRNAMMLITYWGENNPREDNLHEYAYREWSGLMTSFYRKRWAIYFDYLRKQLHGEPAQAIDWFHWERNWVEQYLGRKRL</sequence>
<comment type="caution">
    <text evidence="5">The sequence shown here is derived from an EMBL/GenBank/DDBJ whole genome shotgun (WGS) entry which is preliminary data.</text>
</comment>
<dbReference type="InterPro" id="IPR024733">
    <property type="entry name" value="NAGLU_tim-barrel"/>
</dbReference>
<dbReference type="Gene3D" id="3.30.379.10">
    <property type="entry name" value="Chitobiase/beta-hexosaminidase domain 2-like"/>
    <property type="match status" value="1"/>
</dbReference>
<dbReference type="Gene3D" id="1.20.120.670">
    <property type="entry name" value="N-acetyl-b-d-glucoasminidase"/>
    <property type="match status" value="1"/>
</dbReference>
<proteinExistence type="predicted"/>
<dbReference type="Gene3D" id="3.20.20.80">
    <property type="entry name" value="Glycosidases"/>
    <property type="match status" value="1"/>
</dbReference>
<dbReference type="STRING" id="1220578.FPE01S_02_01810"/>
<keyword evidence="6" id="KW-1185">Reference proteome</keyword>
<dbReference type="OrthoDB" id="179563at2"/>
<reference evidence="5 6" key="1">
    <citation type="submission" date="2015-04" db="EMBL/GenBank/DDBJ databases">
        <title>Whole genome shotgun sequence of Flavihumibacter petaseus NBRC 106054.</title>
        <authorList>
            <person name="Miyazawa S."/>
            <person name="Hosoyama A."/>
            <person name="Hashimoto M."/>
            <person name="Noguchi M."/>
            <person name="Tsuchikane K."/>
            <person name="Ohji S."/>
            <person name="Yamazoe A."/>
            <person name="Ichikawa N."/>
            <person name="Kimura A."/>
            <person name="Fujita N."/>
        </authorList>
    </citation>
    <scope>NUCLEOTIDE SEQUENCE [LARGE SCALE GENOMIC DNA]</scope>
    <source>
        <strain evidence="5 6">NBRC 106054</strain>
    </source>
</reference>
<feature type="domain" description="Alpha-N-acetylglucosaminidase C-terminal" evidence="4">
    <location>
        <begin position="449"/>
        <end position="690"/>
    </location>
</feature>
<gene>
    <name evidence="5" type="ORF">FPE01S_02_01810</name>
</gene>
<organism evidence="5 6">
    <name type="scientific">Flavihumibacter petaseus NBRC 106054</name>
    <dbReference type="NCBI Taxonomy" id="1220578"/>
    <lineage>
        <taxon>Bacteria</taxon>
        <taxon>Pseudomonadati</taxon>
        <taxon>Bacteroidota</taxon>
        <taxon>Chitinophagia</taxon>
        <taxon>Chitinophagales</taxon>
        <taxon>Chitinophagaceae</taxon>
        <taxon>Flavihumibacter</taxon>
    </lineage>
</organism>
<keyword evidence="1" id="KW-0378">Hydrolase</keyword>
<evidence type="ECO:0000259" key="4">
    <source>
        <dbReference type="Pfam" id="PF12972"/>
    </source>
</evidence>
<evidence type="ECO:0000313" key="5">
    <source>
        <dbReference type="EMBL" id="GAO43076.1"/>
    </source>
</evidence>
<dbReference type="PANTHER" id="PTHR12872:SF1">
    <property type="entry name" value="ALPHA-N-ACETYLGLUCOSAMINIDASE"/>
    <property type="match status" value="1"/>
</dbReference>
<evidence type="ECO:0000259" key="3">
    <source>
        <dbReference type="Pfam" id="PF12971"/>
    </source>
</evidence>
<dbReference type="InterPro" id="IPR024732">
    <property type="entry name" value="NAGLU_C"/>
</dbReference>
<dbReference type="AlphaFoldDB" id="A0A0E9N0C4"/>
<feature type="domain" description="Alpha-N-acetylglucosaminidase tim-barrel" evidence="2">
    <location>
        <begin position="120"/>
        <end position="440"/>
    </location>
</feature>
<dbReference type="Pfam" id="PF12971">
    <property type="entry name" value="NAGLU_N"/>
    <property type="match status" value="1"/>
</dbReference>
<accession>A0A0E9N0C4</accession>
<dbReference type="InterPro" id="IPR007781">
    <property type="entry name" value="NAGLU"/>
</dbReference>
<evidence type="ECO:0000259" key="2">
    <source>
        <dbReference type="Pfam" id="PF05089"/>
    </source>
</evidence>
<name>A0A0E9N0C4_9BACT</name>
<evidence type="ECO:0000313" key="6">
    <source>
        <dbReference type="Proteomes" id="UP000033121"/>
    </source>
</evidence>
<dbReference type="RefSeq" id="WP_046369013.1">
    <property type="nucleotide sequence ID" value="NZ_BBWV01000002.1"/>
</dbReference>
<dbReference type="InterPro" id="IPR029018">
    <property type="entry name" value="Hex-like_dom2"/>
</dbReference>
<dbReference type="PANTHER" id="PTHR12872">
    <property type="entry name" value="ALPHA-N-ACETYLGLUCOSAMINIDASE"/>
    <property type="match status" value="1"/>
</dbReference>
<evidence type="ECO:0000256" key="1">
    <source>
        <dbReference type="ARBA" id="ARBA00022801"/>
    </source>
</evidence>
<dbReference type="Pfam" id="PF05089">
    <property type="entry name" value="NAGLU"/>
    <property type="match status" value="1"/>
</dbReference>
<dbReference type="EMBL" id="BBWV01000002">
    <property type="protein sequence ID" value="GAO43076.1"/>
    <property type="molecule type" value="Genomic_DNA"/>
</dbReference>